<feature type="transmembrane region" description="Helical" evidence="1">
    <location>
        <begin position="39"/>
        <end position="60"/>
    </location>
</feature>
<dbReference type="AlphaFoldDB" id="A0A926S7K5"/>
<accession>A0A926S7K5</accession>
<dbReference type="Proteomes" id="UP000598467">
    <property type="component" value="Unassembled WGS sequence"/>
</dbReference>
<comment type="caution">
    <text evidence="2">The sequence shown here is derived from an EMBL/GenBank/DDBJ whole genome shotgun (WGS) entry which is preliminary data.</text>
</comment>
<name>A0A926S7K5_9HYPH</name>
<keyword evidence="1" id="KW-1133">Transmembrane helix</keyword>
<keyword evidence="1" id="KW-0472">Membrane</keyword>
<feature type="transmembrane region" description="Helical" evidence="1">
    <location>
        <begin position="6"/>
        <end position="27"/>
    </location>
</feature>
<reference evidence="2" key="1">
    <citation type="submission" date="2020-05" db="EMBL/GenBank/DDBJ databases">
        <title>Identification of trans-AT polyketide cluster in two marine bacteria, producers of a novel glutaramide-containing polyketide sesbanimide D and analogs.</title>
        <authorList>
            <person name="Kacar D."/>
            <person name="Rodriguez P."/>
            <person name="Canedo L."/>
            <person name="Gonzalez E."/>
            <person name="Galan B."/>
            <person name="De La Calle F."/>
            <person name="Garcia J.L."/>
        </authorList>
    </citation>
    <scope>NUCLEOTIDE SEQUENCE</scope>
    <source>
        <strain evidence="2">PHM038</strain>
    </source>
</reference>
<proteinExistence type="predicted"/>
<organism evidence="2 3">
    <name type="scientific">Roseibium aggregatum</name>
    <dbReference type="NCBI Taxonomy" id="187304"/>
    <lineage>
        <taxon>Bacteria</taxon>
        <taxon>Pseudomonadati</taxon>
        <taxon>Pseudomonadota</taxon>
        <taxon>Alphaproteobacteria</taxon>
        <taxon>Hyphomicrobiales</taxon>
        <taxon>Stappiaceae</taxon>
        <taxon>Roseibium</taxon>
    </lineage>
</organism>
<evidence type="ECO:0000313" key="2">
    <source>
        <dbReference type="EMBL" id="MBD1548736.1"/>
    </source>
</evidence>
<gene>
    <name evidence="2" type="ORF">HK439_20930</name>
</gene>
<evidence type="ECO:0000313" key="3">
    <source>
        <dbReference type="Proteomes" id="UP000598467"/>
    </source>
</evidence>
<keyword evidence="1" id="KW-0812">Transmembrane</keyword>
<evidence type="ECO:0000256" key="1">
    <source>
        <dbReference type="SAM" id="Phobius"/>
    </source>
</evidence>
<dbReference type="RefSeq" id="WP_190293422.1">
    <property type="nucleotide sequence ID" value="NZ_JABFCZ010000025.1"/>
</dbReference>
<sequence>MLTSAVGVPLLTGYTIGAAVFFLVSLVELGRHHGLRPAVVLATLGCAGIWPLALVLVLLIKPRRMAG</sequence>
<protein>
    <submittedName>
        <fullName evidence="2">Uncharacterized protein</fullName>
    </submittedName>
</protein>
<dbReference type="EMBL" id="JABFCZ010000025">
    <property type="protein sequence ID" value="MBD1548736.1"/>
    <property type="molecule type" value="Genomic_DNA"/>
</dbReference>